<reference evidence="1" key="1">
    <citation type="submission" date="2021-06" db="EMBL/GenBank/DDBJ databases">
        <title>Parelaphostrongylus tenuis whole genome reference sequence.</title>
        <authorList>
            <person name="Garwood T.J."/>
            <person name="Larsen P.A."/>
            <person name="Fountain-Jones N.M."/>
            <person name="Garbe J.R."/>
            <person name="Macchietto M.G."/>
            <person name="Kania S.A."/>
            <person name="Gerhold R.W."/>
            <person name="Richards J.E."/>
            <person name="Wolf T.M."/>
        </authorList>
    </citation>
    <scope>NUCLEOTIDE SEQUENCE</scope>
    <source>
        <strain evidence="1">MNPRO001-30</strain>
        <tissue evidence="1">Meninges</tissue>
    </source>
</reference>
<evidence type="ECO:0000313" key="1">
    <source>
        <dbReference type="EMBL" id="KAJ1367217.1"/>
    </source>
</evidence>
<evidence type="ECO:0000313" key="2">
    <source>
        <dbReference type="Proteomes" id="UP001196413"/>
    </source>
</evidence>
<protein>
    <submittedName>
        <fullName evidence="1">Uncharacterized protein</fullName>
    </submittedName>
</protein>
<keyword evidence="2" id="KW-1185">Reference proteome</keyword>
<dbReference type="EMBL" id="JAHQIW010005806">
    <property type="protein sequence ID" value="KAJ1367217.1"/>
    <property type="molecule type" value="Genomic_DNA"/>
</dbReference>
<dbReference type="AlphaFoldDB" id="A0AAD5R0B5"/>
<comment type="caution">
    <text evidence="1">The sequence shown here is derived from an EMBL/GenBank/DDBJ whole genome shotgun (WGS) entry which is preliminary data.</text>
</comment>
<proteinExistence type="predicted"/>
<gene>
    <name evidence="1" type="ORF">KIN20_028081</name>
</gene>
<name>A0AAD5R0B5_PARTN</name>
<accession>A0AAD5R0B5</accession>
<dbReference type="Proteomes" id="UP001196413">
    <property type="component" value="Unassembled WGS sequence"/>
</dbReference>
<sequence>MMMIVEVVEHACFVSLLMLGETLSKRGVLRKFLFNVVCLSIRPHPSVDDVSTMERMLVMDKSIEFFIVKPE</sequence>
<organism evidence="1 2">
    <name type="scientific">Parelaphostrongylus tenuis</name>
    <name type="common">Meningeal worm</name>
    <dbReference type="NCBI Taxonomy" id="148309"/>
    <lineage>
        <taxon>Eukaryota</taxon>
        <taxon>Metazoa</taxon>
        <taxon>Ecdysozoa</taxon>
        <taxon>Nematoda</taxon>
        <taxon>Chromadorea</taxon>
        <taxon>Rhabditida</taxon>
        <taxon>Rhabditina</taxon>
        <taxon>Rhabditomorpha</taxon>
        <taxon>Strongyloidea</taxon>
        <taxon>Metastrongylidae</taxon>
        <taxon>Parelaphostrongylus</taxon>
    </lineage>
</organism>